<protein>
    <recommendedName>
        <fullName evidence="5">AMP-dependent synthetase</fullName>
    </recommendedName>
</protein>
<dbReference type="Gene3D" id="3.30.300.30">
    <property type="match status" value="1"/>
</dbReference>
<reference evidence="3 4" key="1">
    <citation type="journal article" date="2011" name="Syst. Appl. Microbiol.">
        <title>Defluviimonas denitrificans gen. nov., sp. nov., and Pararhodobacter aggregans gen. nov., sp. nov., non-phototrophic Rhodobacteraceae from the biofilter of a marine aquaculture.</title>
        <authorList>
            <person name="Foesel B.U."/>
            <person name="Drake H.L."/>
            <person name="Schramm A."/>
        </authorList>
    </citation>
    <scope>NUCLEOTIDE SEQUENCE [LARGE SCALE GENOMIC DNA]</scope>
    <source>
        <strain evidence="3 4">D1-19</strain>
    </source>
</reference>
<comment type="caution">
    <text evidence="3">The sequence shown here is derived from an EMBL/GenBank/DDBJ whole genome shotgun (WGS) entry which is preliminary data.</text>
</comment>
<dbReference type="InterPro" id="IPR020845">
    <property type="entry name" value="AMP-binding_CS"/>
</dbReference>
<evidence type="ECO:0000259" key="1">
    <source>
        <dbReference type="Pfam" id="PF00501"/>
    </source>
</evidence>
<name>A0A2T7UR10_9RHOB</name>
<feature type="domain" description="AMP-binding enzyme C-terminal" evidence="2">
    <location>
        <begin position="433"/>
        <end position="511"/>
    </location>
</feature>
<dbReference type="InterPro" id="IPR042099">
    <property type="entry name" value="ANL_N_sf"/>
</dbReference>
<accession>A0A2T7UR10</accession>
<dbReference type="Pfam" id="PF13193">
    <property type="entry name" value="AMP-binding_C"/>
    <property type="match status" value="1"/>
</dbReference>
<dbReference type="EMBL" id="QDDR01000006">
    <property type="protein sequence ID" value="PVE47163.1"/>
    <property type="molecule type" value="Genomic_DNA"/>
</dbReference>
<dbReference type="Proteomes" id="UP000244810">
    <property type="component" value="Unassembled WGS sequence"/>
</dbReference>
<dbReference type="PROSITE" id="PS00455">
    <property type="entry name" value="AMP_BINDING"/>
    <property type="match status" value="1"/>
</dbReference>
<keyword evidence="4" id="KW-1185">Reference proteome</keyword>
<feature type="domain" description="AMP-dependent synthetase/ligase" evidence="1">
    <location>
        <begin position="32"/>
        <end position="383"/>
    </location>
</feature>
<evidence type="ECO:0000313" key="3">
    <source>
        <dbReference type="EMBL" id="PVE47163.1"/>
    </source>
</evidence>
<dbReference type="RefSeq" id="WP_107752175.1">
    <property type="nucleotide sequence ID" value="NZ_QBKF01000006.1"/>
</dbReference>
<proteinExistence type="predicted"/>
<gene>
    <name evidence="3" type="ORF">DDE23_13015</name>
</gene>
<dbReference type="InterPro" id="IPR045851">
    <property type="entry name" value="AMP-bd_C_sf"/>
</dbReference>
<dbReference type="InterPro" id="IPR000873">
    <property type="entry name" value="AMP-dep_synth/lig_dom"/>
</dbReference>
<dbReference type="Pfam" id="PF00501">
    <property type="entry name" value="AMP-binding"/>
    <property type="match status" value="1"/>
</dbReference>
<dbReference type="Gene3D" id="3.40.50.12780">
    <property type="entry name" value="N-terminal domain of ligase-like"/>
    <property type="match status" value="1"/>
</dbReference>
<dbReference type="AlphaFoldDB" id="A0A2T7UR10"/>
<dbReference type="InterPro" id="IPR025110">
    <property type="entry name" value="AMP-bd_C"/>
</dbReference>
<evidence type="ECO:0000313" key="4">
    <source>
        <dbReference type="Proteomes" id="UP000244810"/>
    </source>
</evidence>
<sequence>MTDLPTDPVLKTVSGASIAPPFPNIGAFIHDCARRFADTIVIDCFEDDERLTYQAYDRLSNSVANGLEALSVGPGDKVATMMANSIAYPVIWAGLSKLGAAIVPVPTSYTAAELDYILGDSEAVALIVDDEFLPLFEGLRAGGKYADLLVIRRGGAGLPDVAGLMAGDDSPRDLSGIGPDAINGLQYTSGSTGSPKGCIVTQDYWMLLGRSLGANIRSPIRTILSPHSFNYMNGRNLLLTIMERGGTFYLGRRPSTSKLLGWIRDLGIHFTFFPSIALTQPESPDEADTPLMEVSLSASPPSVHREFARRFPGVKAFELYGMTEVGAVLAGDPDDPAFFASGRLGVEMLGRAVTIRDPEGNECPPGVAGELWVAGPAMFKGYYGRPEATAEVFRGPWARTGDSVLRGEDGYIRFIGRIKDIVRRSNENISALEVETVGREAACIAECAVVPEPDAERGEEVKIFIRLAEGCQADRALVEALDAHFRARLAAFKCPRYYAFVEDFPRTPSQKIRKGILRSEPQPTIFALDAKGLRG</sequence>
<organism evidence="3 4">
    <name type="scientific">Pararhodobacter aggregans</name>
    <dbReference type="NCBI Taxonomy" id="404875"/>
    <lineage>
        <taxon>Bacteria</taxon>
        <taxon>Pseudomonadati</taxon>
        <taxon>Pseudomonadota</taxon>
        <taxon>Alphaproteobacteria</taxon>
        <taxon>Rhodobacterales</taxon>
        <taxon>Paracoccaceae</taxon>
        <taxon>Pararhodobacter</taxon>
    </lineage>
</organism>
<dbReference type="PANTHER" id="PTHR43767:SF1">
    <property type="entry name" value="NONRIBOSOMAL PEPTIDE SYNTHASE PES1 (EUROFUNG)-RELATED"/>
    <property type="match status" value="1"/>
</dbReference>
<evidence type="ECO:0000259" key="2">
    <source>
        <dbReference type="Pfam" id="PF13193"/>
    </source>
</evidence>
<evidence type="ECO:0008006" key="5">
    <source>
        <dbReference type="Google" id="ProtNLM"/>
    </source>
</evidence>
<dbReference type="GO" id="GO:0016878">
    <property type="term" value="F:acid-thiol ligase activity"/>
    <property type="evidence" value="ECO:0007669"/>
    <property type="project" value="UniProtKB-ARBA"/>
</dbReference>
<dbReference type="PANTHER" id="PTHR43767">
    <property type="entry name" value="LONG-CHAIN-FATTY-ACID--COA LIGASE"/>
    <property type="match status" value="1"/>
</dbReference>
<dbReference type="OrthoDB" id="9803968at2"/>
<dbReference type="InterPro" id="IPR050237">
    <property type="entry name" value="ATP-dep_AMP-bd_enzyme"/>
</dbReference>
<dbReference type="SUPFAM" id="SSF56801">
    <property type="entry name" value="Acetyl-CoA synthetase-like"/>
    <property type="match status" value="1"/>
</dbReference>